<dbReference type="STRING" id="225324.SAMN02745126_00530"/>
<dbReference type="RefSeq" id="WP_085932258.1">
    <property type="nucleotide sequence ID" value="NZ_FUWJ01000001.1"/>
</dbReference>
<sequence length="322" mass="34180">MLTRRRVVTAGGAAILATSSAGRADTYPSGRVTMVVPFPAGAATDISARVYAERLAALWGQPVVVDNRGGGNGIPAAESVARARPDGLTIFATSAMTQAVNPALYEKLSYDPIADFEAVTRMGTSPFVLLVDANSPINTAAELTAKLKAQPGKNNFGAGALPARVASELYKLEAGVEAVYVGYKSNPQAIPDLQSGLLSFMMIDTVNAKIAIDRGALKGLFVTDTERYPLLPDLPTAAEAGYPGVLLTTWTGYYVPKGTPRQIVDKINTDIRTVAAIPEVLERLESMGGAPKLMDPDAFAAFTRSEKERWGSIIHRANIKLE</sequence>
<dbReference type="Proteomes" id="UP000190092">
    <property type="component" value="Unassembled WGS sequence"/>
</dbReference>
<proteinExistence type="inferred from homology"/>
<evidence type="ECO:0000256" key="1">
    <source>
        <dbReference type="ARBA" id="ARBA00006987"/>
    </source>
</evidence>
<dbReference type="PANTHER" id="PTHR42928:SF5">
    <property type="entry name" value="BLR1237 PROTEIN"/>
    <property type="match status" value="1"/>
</dbReference>
<dbReference type="AlphaFoldDB" id="A0A1T4JW85"/>
<dbReference type="PIRSF" id="PIRSF017082">
    <property type="entry name" value="YflP"/>
    <property type="match status" value="1"/>
</dbReference>
<dbReference type="PANTHER" id="PTHR42928">
    <property type="entry name" value="TRICARBOXYLATE-BINDING PROTEIN"/>
    <property type="match status" value="1"/>
</dbReference>
<evidence type="ECO:0000313" key="3">
    <source>
        <dbReference type="Proteomes" id="UP000190092"/>
    </source>
</evidence>
<name>A0A1T4JW85_9HYPH</name>
<dbReference type="InterPro" id="IPR042100">
    <property type="entry name" value="Bug_dom1"/>
</dbReference>
<evidence type="ECO:0000313" key="2">
    <source>
        <dbReference type="EMBL" id="SJZ34460.1"/>
    </source>
</evidence>
<keyword evidence="3" id="KW-1185">Reference proteome</keyword>
<protein>
    <submittedName>
        <fullName evidence="2">Tripartite-type tricarboxylate transporter, receptor component TctC</fullName>
    </submittedName>
</protein>
<comment type="similarity">
    <text evidence="1">Belongs to the UPF0065 (bug) family.</text>
</comment>
<dbReference type="SUPFAM" id="SSF53850">
    <property type="entry name" value="Periplasmic binding protein-like II"/>
    <property type="match status" value="1"/>
</dbReference>
<dbReference type="OrthoDB" id="7374750at2"/>
<reference evidence="3" key="1">
    <citation type="submission" date="2017-02" db="EMBL/GenBank/DDBJ databases">
        <authorList>
            <person name="Varghese N."/>
            <person name="Submissions S."/>
        </authorList>
    </citation>
    <scope>NUCLEOTIDE SEQUENCE [LARGE SCALE GENOMIC DNA]</scope>
    <source>
        <strain evidence="3">ATCC 27094</strain>
    </source>
</reference>
<dbReference type="Gene3D" id="3.40.190.150">
    <property type="entry name" value="Bordetella uptake gene, domain 1"/>
    <property type="match status" value="1"/>
</dbReference>
<gene>
    <name evidence="2" type="ORF">SAMN02745126_00530</name>
</gene>
<dbReference type="Gene3D" id="3.40.190.10">
    <property type="entry name" value="Periplasmic binding protein-like II"/>
    <property type="match status" value="1"/>
</dbReference>
<dbReference type="Pfam" id="PF03401">
    <property type="entry name" value="TctC"/>
    <property type="match status" value="1"/>
</dbReference>
<keyword evidence="2" id="KW-0675">Receptor</keyword>
<dbReference type="InterPro" id="IPR005064">
    <property type="entry name" value="BUG"/>
</dbReference>
<organism evidence="2 3">
    <name type="scientific">Enhydrobacter aerosaccus</name>
    <dbReference type="NCBI Taxonomy" id="225324"/>
    <lineage>
        <taxon>Bacteria</taxon>
        <taxon>Pseudomonadati</taxon>
        <taxon>Pseudomonadota</taxon>
        <taxon>Alphaproteobacteria</taxon>
        <taxon>Hyphomicrobiales</taxon>
        <taxon>Enhydrobacter</taxon>
    </lineage>
</organism>
<accession>A0A1T4JW85</accession>
<dbReference type="EMBL" id="FUWJ01000001">
    <property type="protein sequence ID" value="SJZ34460.1"/>
    <property type="molecule type" value="Genomic_DNA"/>
</dbReference>
<dbReference type="CDD" id="cd07012">
    <property type="entry name" value="PBP2_Bug_TTT"/>
    <property type="match status" value="1"/>
</dbReference>